<evidence type="ECO:0000256" key="10">
    <source>
        <dbReference type="SAM" id="Phobius"/>
    </source>
</evidence>
<dbReference type="CDD" id="cd18596">
    <property type="entry name" value="ABC_6TM_VMR1_D1_like"/>
    <property type="match status" value="1"/>
</dbReference>
<dbReference type="InterPro" id="IPR050173">
    <property type="entry name" value="ABC_transporter_C-like"/>
</dbReference>
<feature type="compositionally biased region" description="Polar residues" evidence="9">
    <location>
        <begin position="81"/>
        <end position="104"/>
    </location>
</feature>
<dbReference type="InterPro" id="IPR036640">
    <property type="entry name" value="ABC1_TM_sf"/>
</dbReference>
<dbReference type="GO" id="GO:0140359">
    <property type="term" value="F:ABC-type transporter activity"/>
    <property type="evidence" value="ECO:0007669"/>
    <property type="project" value="InterPro"/>
</dbReference>
<evidence type="ECO:0000313" key="14">
    <source>
        <dbReference type="Proteomes" id="UP000186601"/>
    </source>
</evidence>
<gene>
    <name evidence="13" type="ORF">PHLCEN_2v986</name>
</gene>
<protein>
    <submittedName>
        <fullName evidence="13">Uncharacterized protein</fullName>
    </submittedName>
</protein>
<dbReference type="CDD" id="cd03250">
    <property type="entry name" value="ABCC_MRP_domain1"/>
    <property type="match status" value="1"/>
</dbReference>
<feature type="region of interest" description="Disordered" evidence="9">
    <location>
        <begin position="25"/>
        <end position="107"/>
    </location>
</feature>
<keyword evidence="2" id="KW-0813">Transport</keyword>
<feature type="compositionally biased region" description="Low complexity" evidence="9">
    <location>
        <begin position="27"/>
        <end position="49"/>
    </location>
</feature>
<dbReference type="PROSITE" id="PS50893">
    <property type="entry name" value="ABC_TRANSPORTER_2"/>
    <property type="match status" value="1"/>
</dbReference>
<comment type="subcellular location">
    <subcellularLocation>
        <location evidence="1">Membrane</location>
        <topology evidence="1">Multi-pass membrane protein</topology>
    </subcellularLocation>
</comment>
<dbReference type="GO" id="GO:0005524">
    <property type="term" value="F:ATP binding"/>
    <property type="evidence" value="ECO:0007669"/>
    <property type="project" value="UniProtKB-KW"/>
</dbReference>
<feature type="transmembrane region" description="Helical" evidence="10">
    <location>
        <begin position="149"/>
        <end position="168"/>
    </location>
</feature>
<dbReference type="PANTHER" id="PTHR24223:SF356">
    <property type="entry name" value="ATP-BINDING CASSETTE TRANSPORTER ABC4"/>
    <property type="match status" value="1"/>
</dbReference>
<feature type="domain" description="ABC transporter" evidence="11">
    <location>
        <begin position="333"/>
        <end position="554"/>
    </location>
</feature>
<keyword evidence="7 10" id="KW-1133">Transmembrane helix</keyword>
<dbReference type="PROSITE" id="PS50929">
    <property type="entry name" value="ABC_TM1F"/>
    <property type="match status" value="2"/>
</dbReference>
<dbReference type="AlphaFoldDB" id="A0A2R6S4D3"/>
<dbReference type="InterPro" id="IPR003439">
    <property type="entry name" value="ABC_transporter-like_ATP-bd"/>
</dbReference>
<dbReference type="CDD" id="cd18604">
    <property type="entry name" value="ABC_6TM_VMR1_D2_like"/>
    <property type="match status" value="1"/>
</dbReference>
<dbReference type="EMBL" id="MLYV02000081">
    <property type="protein sequence ID" value="PSS37113.1"/>
    <property type="molecule type" value="Genomic_DNA"/>
</dbReference>
<keyword evidence="6" id="KW-0067">ATP-binding</keyword>
<keyword evidence="5" id="KW-0547">Nucleotide-binding</keyword>
<reference evidence="13 14" key="1">
    <citation type="submission" date="2018-02" db="EMBL/GenBank/DDBJ databases">
        <title>Genome sequence of the basidiomycete white-rot fungus Phlebia centrifuga.</title>
        <authorList>
            <person name="Granchi Z."/>
            <person name="Peng M."/>
            <person name="de Vries R.P."/>
            <person name="Hilden K."/>
            <person name="Makela M.R."/>
            <person name="Grigoriev I."/>
            <person name="Riley R."/>
        </authorList>
    </citation>
    <scope>NUCLEOTIDE SEQUENCE [LARGE SCALE GENOMIC DNA]</scope>
    <source>
        <strain evidence="13 14">FBCC195</strain>
    </source>
</reference>
<dbReference type="Pfam" id="PF00005">
    <property type="entry name" value="ABC_tran"/>
    <property type="match status" value="1"/>
</dbReference>
<keyword evidence="8 10" id="KW-0472">Membrane</keyword>
<organism evidence="13 14">
    <name type="scientific">Hermanssonia centrifuga</name>
    <dbReference type="NCBI Taxonomy" id="98765"/>
    <lineage>
        <taxon>Eukaryota</taxon>
        <taxon>Fungi</taxon>
        <taxon>Dikarya</taxon>
        <taxon>Basidiomycota</taxon>
        <taxon>Agaricomycotina</taxon>
        <taxon>Agaricomycetes</taxon>
        <taxon>Polyporales</taxon>
        <taxon>Meruliaceae</taxon>
        <taxon>Hermanssonia</taxon>
    </lineage>
</organism>
<evidence type="ECO:0000256" key="1">
    <source>
        <dbReference type="ARBA" id="ARBA00004141"/>
    </source>
</evidence>
<evidence type="ECO:0000259" key="12">
    <source>
        <dbReference type="PROSITE" id="PS50929"/>
    </source>
</evidence>
<dbReference type="InterPro" id="IPR011527">
    <property type="entry name" value="ABC1_TM_dom"/>
</dbReference>
<feature type="transmembrane region" description="Helical" evidence="10">
    <location>
        <begin position="841"/>
        <end position="862"/>
    </location>
</feature>
<dbReference type="OrthoDB" id="6500128at2759"/>
<dbReference type="Pfam" id="PF00664">
    <property type="entry name" value="ABC_membrane"/>
    <property type="match status" value="2"/>
</dbReference>
<dbReference type="PANTHER" id="PTHR24223">
    <property type="entry name" value="ATP-BINDING CASSETTE SUB-FAMILY C"/>
    <property type="match status" value="1"/>
</dbReference>
<evidence type="ECO:0000256" key="6">
    <source>
        <dbReference type="ARBA" id="ARBA00022840"/>
    </source>
</evidence>
<name>A0A2R6S4D3_9APHY</name>
<dbReference type="SUPFAM" id="SSF90123">
    <property type="entry name" value="ABC transporter transmembrane region"/>
    <property type="match status" value="2"/>
</dbReference>
<keyword evidence="3 10" id="KW-0812">Transmembrane</keyword>
<dbReference type="GO" id="GO:0016020">
    <property type="term" value="C:membrane"/>
    <property type="evidence" value="ECO:0007669"/>
    <property type="project" value="UniProtKB-SubCell"/>
</dbReference>
<dbReference type="Gene3D" id="1.20.1560.10">
    <property type="entry name" value="ABC transporter type 1, transmembrane domain"/>
    <property type="match status" value="2"/>
</dbReference>
<dbReference type="FunFam" id="1.20.1560.10:FF:000013">
    <property type="entry name" value="ABC transporter C family member 2"/>
    <property type="match status" value="1"/>
</dbReference>
<feature type="domain" description="ABC transmembrane type-1" evidence="12">
    <location>
        <begin position="149"/>
        <end position="288"/>
    </location>
</feature>
<evidence type="ECO:0000256" key="3">
    <source>
        <dbReference type="ARBA" id="ARBA00022692"/>
    </source>
</evidence>
<evidence type="ECO:0000256" key="4">
    <source>
        <dbReference type="ARBA" id="ARBA00022737"/>
    </source>
</evidence>
<evidence type="ECO:0000256" key="9">
    <source>
        <dbReference type="SAM" id="MobiDB-lite"/>
    </source>
</evidence>
<sequence length="900" mass="98325">MLVQSQALITQLVFNHALRVRMKAEVTNSSSSATSTAATTPDSASIAPSERADSPDGSEEDTAFSETTSATKASKGKHSKTASTSGQSSKAPEQPADGSQSSGDSKAGNFVGKLNNLVTTDLNNLIDGRDFLFVGEFTRIALKHPGLDIGLAVIIALFPIPGYIAKLVQGVQKEKMKKTDARVQTVTETMNVIRMIKIFGWEPKVNDQLAQKREEELGYLKKFKLLELSNGLMNFAIPVLTMIFTFMTYTVLMKRQLTASRVFSSMAVFQILQENLHTIFGMIPMIIQAKVSLDRVDEFLHKTELLDVFATGTGHETSSIVPPAEVDSSVIGIRAATFTWSSDHDGTVTPGSNRRNFSLRIDNEVTFKRGSINLIVGPTGSGKTSILMALLGEMHYIPSGPESYRHLPRDEGVAYAAQESWVQNETIRDNILFGAPYDEERYNKVIYQCGLERDLTLFEAGDKTEVGEKGLTLSGGQKVLAALDVHTSKWIVENCFKGDLIRGRTVLLVTHNVHVARPIADFVVSLGSEGRISSQGSLSKALASNKKLAAEAKHEAEEMNKVEEAVNETAEPSAAPVAKSDGKLVLAEEISEGHVGWPALKLYFANLGGDTPIVFWTLFVGGMFFTVLLETVQAWYLGYWAQQYETHDPSEVNVSAYLTVYSSMLLVSVVIYLGACFVFVYGCLRASRAIHQQLVSSVLGTTLRWLDKTPTSRIITRCTQDIQAVDGPISMYLGYLTEMTITMMMKFAAVVVISPPFILPGILVFVLGGWCGQIYMKAQLSVKREMSNARSPVLGHIGAAMAGLTSIRAYGAQDAFQMESYKRIDRYSRAARTFYNLNRWVCIRIDVLAGLFSAGLAAYLVYGEGISASNTGFSLTMAGMFARILPSLQSLILPKSGSVV</sequence>
<comment type="caution">
    <text evidence="13">The sequence shown here is derived from an EMBL/GenBank/DDBJ whole genome shotgun (WGS) entry which is preliminary data.</text>
</comment>
<keyword evidence="14" id="KW-1185">Reference proteome</keyword>
<feature type="transmembrane region" description="Helical" evidence="10">
    <location>
        <begin position="613"/>
        <end position="636"/>
    </location>
</feature>
<proteinExistence type="predicted"/>
<evidence type="ECO:0000313" key="13">
    <source>
        <dbReference type="EMBL" id="PSS37113.1"/>
    </source>
</evidence>
<evidence type="ECO:0000256" key="7">
    <source>
        <dbReference type="ARBA" id="ARBA00022989"/>
    </source>
</evidence>
<evidence type="ECO:0000259" key="11">
    <source>
        <dbReference type="PROSITE" id="PS50893"/>
    </source>
</evidence>
<accession>A0A2R6S4D3</accession>
<evidence type="ECO:0000256" key="8">
    <source>
        <dbReference type="ARBA" id="ARBA00023136"/>
    </source>
</evidence>
<dbReference type="STRING" id="98765.A0A2R6S4D3"/>
<dbReference type="InterPro" id="IPR027417">
    <property type="entry name" value="P-loop_NTPase"/>
</dbReference>
<feature type="transmembrane region" description="Helical" evidence="10">
    <location>
        <begin position="656"/>
        <end position="684"/>
    </location>
</feature>
<feature type="transmembrane region" description="Helical" evidence="10">
    <location>
        <begin position="757"/>
        <end position="776"/>
    </location>
</feature>
<keyword evidence="4" id="KW-0677">Repeat</keyword>
<feature type="transmembrane region" description="Helical" evidence="10">
    <location>
        <begin position="232"/>
        <end position="252"/>
    </location>
</feature>
<evidence type="ECO:0000256" key="5">
    <source>
        <dbReference type="ARBA" id="ARBA00022741"/>
    </source>
</evidence>
<evidence type="ECO:0000256" key="2">
    <source>
        <dbReference type="ARBA" id="ARBA00022448"/>
    </source>
</evidence>
<dbReference type="Proteomes" id="UP000186601">
    <property type="component" value="Unassembled WGS sequence"/>
</dbReference>
<dbReference type="SUPFAM" id="SSF52540">
    <property type="entry name" value="P-loop containing nucleoside triphosphate hydrolases"/>
    <property type="match status" value="1"/>
</dbReference>
<dbReference type="GO" id="GO:0016887">
    <property type="term" value="F:ATP hydrolysis activity"/>
    <property type="evidence" value="ECO:0007669"/>
    <property type="project" value="InterPro"/>
</dbReference>
<dbReference type="Gene3D" id="3.40.50.300">
    <property type="entry name" value="P-loop containing nucleotide triphosphate hydrolases"/>
    <property type="match status" value="1"/>
</dbReference>
<feature type="domain" description="ABC transmembrane type-1" evidence="12">
    <location>
        <begin position="618"/>
        <end position="882"/>
    </location>
</feature>